<feature type="compositionally biased region" description="Basic residues" evidence="1">
    <location>
        <begin position="208"/>
        <end position="222"/>
    </location>
</feature>
<feature type="region of interest" description="Disordered" evidence="1">
    <location>
        <begin position="732"/>
        <end position="810"/>
    </location>
</feature>
<evidence type="ECO:0008006" key="4">
    <source>
        <dbReference type="Google" id="ProtNLM"/>
    </source>
</evidence>
<protein>
    <recommendedName>
        <fullName evidence="4">Telomere replication protein EST3</fullName>
    </recommendedName>
</protein>
<proteinExistence type="predicted"/>
<evidence type="ECO:0000313" key="2">
    <source>
        <dbReference type="EMBL" id="OSX66114.1"/>
    </source>
</evidence>
<dbReference type="GeneID" id="36325263"/>
<feature type="compositionally biased region" description="Low complexity" evidence="1">
    <location>
        <begin position="750"/>
        <end position="759"/>
    </location>
</feature>
<accession>A0A1X6NC20</accession>
<evidence type="ECO:0000256" key="1">
    <source>
        <dbReference type="SAM" id="MobiDB-lite"/>
    </source>
</evidence>
<feature type="compositionally biased region" description="Basic and acidic residues" evidence="1">
    <location>
        <begin position="687"/>
        <end position="711"/>
    </location>
</feature>
<feature type="compositionally biased region" description="Polar residues" evidence="1">
    <location>
        <begin position="542"/>
        <end position="566"/>
    </location>
</feature>
<dbReference type="OrthoDB" id="3144405at2759"/>
<feature type="compositionally biased region" description="Polar residues" evidence="1">
    <location>
        <begin position="378"/>
        <end position="389"/>
    </location>
</feature>
<organism evidence="2 3">
    <name type="scientific">Postia placenta MAD-698-R-SB12</name>
    <dbReference type="NCBI Taxonomy" id="670580"/>
    <lineage>
        <taxon>Eukaryota</taxon>
        <taxon>Fungi</taxon>
        <taxon>Dikarya</taxon>
        <taxon>Basidiomycota</taxon>
        <taxon>Agaricomycotina</taxon>
        <taxon>Agaricomycetes</taxon>
        <taxon>Polyporales</taxon>
        <taxon>Adustoporiaceae</taxon>
        <taxon>Rhodonia</taxon>
    </lineage>
</organism>
<feature type="region of interest" description="Disordered" evidence="1">
    <location>
        <begin position="831"/>
        <end position="973"/>
    </location>
</feature>
<feature type="region of interest" description="Disordered" evidence="1">
    <location>
        <begin position="288"/>
        <end position="585"/>
    </location>
</feature>
<name>A0A1X6NC20_9APHY</name>
<feature type="compositionally biased region" description="Basic and acidic residues" evidence="1">
    <location>
        <begin position="850"/>
        <end position="862"/>
    </location>
</feature>
<feature type="region of interest" description="Disordered" evidence="1">
    <location>
        <begin position="1148"/>
        <end position="1171"/>
    </location>
</feature>
<evidence type="ECO:0000313" key="3">
    <source>
        <dbReference type="Proteomes" id="UP000194127"/>
    </source>
</evidence>
<dbReference type="EMBL" id="KZ110592">
    <property type="protein sequence ID" value="OSX66114.1"/>
    <property type="molecule type" value="Genomic_DNA"/>
</dbReference>
<feature type="compositionally biased region" description="Low complexity" evidence="1">
    <location>
        <begin position="447"/>
        <end position="460"/>
    </location>
</feature>
<dbReference type="RefSeq" id="XP_024342908.1">
    <property type="nucleotide sequence ID" value="XM_024480313.1"/>
</dbReference>
<feature type="compositionally biased region" description="Acidic residues" evidence="1">
    <location>
        <begin position="643"/>
        <end position="656"/>
    </location>
</feature>
<dbReference type="Proteomes" id="UP000194127">
    <property type="component" value="Unassembled WGS sequence"/>
</dbReference>
<gene>
    <name evidence="2" type="ORF">POSPLADRAFT_1052790</name>
</gene>
<feature type="compositionally biased region" description="Polar residues" evidence="1">
    <location>
        <begin position="1050"/>
        <end position="1060"/>
    </location>
</feature>
<feature type="region of interest" description="Disordered" evidence="1">
    <location>
        <begin position="597"/>
        <end position="711"/>
    </location>
</feature>
<feature type="compositionally biased region" description="Basic and acidic residues" evidence="1">
    <location>
        <begin position="1158"/>
        <end position="1171"/>
    </location>
</feature>
<feature type="compositionally biased region" description="Low complexity" evidence="1">
    <location>
        <begin position="505"/>
        <end position="541"/>
    </location>
</feature>
<feature type="region of interest" description="Disordered" evidence="1">
    <location>
        <begin position="197"/>
        <end position="233"/>
    </location>
</feature>
<feature type="compositionally biased region" description="Polar residues" evidence="1">
    <location>
        <begin position="912"/>
        <end position="932"/>
    </location>
</feature>
<feature type="compositionally biased region" description="Basic residues" evidence="1">
    <location>
        <begin position="1148"/>
        <end position="1157"/>
    </location>
</feature>
<sequence>MSATIHTPWIASYIVGIAESYGGDLSSVPARSKGAKAQLIKFLTYPRDDHDAQIWAMLSDKLYTVPVRFSVEAIKSFNEDPIFKGKSVTQHKTALITLKNFRPFFARLPKGGDRGMSSTQHLALDVGSFKLLGSYDEAVWGDPKDIESHQDIQEWVKGLREDGGGGNVLKLKKLVQEPERNQAGAAPASTLPLAVRSDVSPMKESSRKVRVAARKSAYKKPPAKPAAVPKPAEPEVDAIKAWKARWRSFVFKRPKIRPPQEFFDAFRNTKDNSGGNEASNPAGQIETTVTQPVDCPPAPLDLAHSPAPLPKRPRRDPLDLSSIPGTPERTSPSTHEREEPVPATPSHWSPSIRGTPSRIELADPDALMQDPDEGRSRSLVNQPNLQQKPRASLRFPSPPERAAARAQQPAVAQHHSVLEPPASAPPAQRRGSILLSSPAQEVSLGHVPSSSAPVAPFSSAIRSERGPVCPPMTRRRVPLPILGHLSPDFDASGPGRILVPNSDTSASLSQSQAQSQRSPSQRDSQSQRYSLQSLSYASQSQEHGQSQPRSQGLSQLRNETHLSPSGPTGKVSLPANAEAPDVPASQPIACVENPIVPSASGAVNTNDCEDSRPGGEVASSSQPVLGVDVPSTPAPKAQSGSESEIEGEDADDEDELGQVGHDDLSSNADRSRAANRGSDTDVELDSDDARTKELVDKYGAHRQQESSKDTVDILHLAPLSARTGTLQRLVSISSRRSDQMRKRISQASILSGRSLSSDGPLPPSSPDVFMNEKSFRATQSASHTSSSPPPRSPVRRSFDTRTSHVQSKIQSEYIVSSREHAIPTLAVIQPSNSLPLHDPEGWRKPSFMRQKAEPEKKSEDKTNNVLASASAAPLHRPKRAISLSSSPEAMDPPPKKRKTSARTAHPAEAVNGAQSLTNNTKQSATNEQTRTNRVVAEVPNPRPTIPRIDKRSGASTSVAPSIAGKKRKADDDEMLRSRWEARGASRQPPKAKPTAVSFYPLLALSNKKGNTGTSSQEGSNRARTLGSLATLLPHHAQLLQTGQMDERSSTSRPSGANNRSMNEKDSHQPLRSIEQITRPEHGLNLKAAHRQEHAGYGDREVPPGGILNMRPGHPSNLLGAYKIDFKMKRQEDGPPMIIWKDLEEALRKTGRRRHKDRQKAELRIEPPSRQK</sequence>
<feature type="region of interest" description="Disordered" evidence="1">
    <location>
        <begin position="1039"/>
        <end position="1072"/>
    </location>
</feature>
<feature type="compositionally biased region" description="Low complexity" evidence="1">
    <location>
        <begin position="400"/>
        <end position="413"/>
    </location>
</feature>
<keyword evidence="3" id="KW-1185">Reference proteome</keyword>
<dbReference type="AlphaFoldDB" id="A0A1X6NC20"/>
<feature type="compositionally biased region" description="Low complexity" evidence="1">
    <location>
        <begin position="776"/>
        <end position="786"/>
    </location>
</feature>
<feature type="compositionally biased region" description="Basic and acidic residues" evidence="1">
    <location>
        <begin position="660"/>
        <end position="672"/>
    </location>
</feature>
<reference evidence="2 3" key="1">
    <citation type="submission" date="2017-04" db="EMBL/GenBank/DDBJ databases">
        <title>Genome Sequence of the Model Brown-Rot Fungus Postia placenta SB12.</title>
        <authorList>
            <consortium name="DOE Joint Genome Institute"/>
            <person name="Gaskell J."/>
            <person name="Kersten P."/>
            <person name="Larrondo L.F."/>
            <person name="Canessa P."/>
            <person name="Martinez D."/>
            <person name="Hibbett D."/>
            <person name="Schmoll M."/>
            <person name="Kubicek C.P."/>
            <person name="Martinez A.T."/>
            <person name="Yadav J."/>
            <person name="Master E."/>
            <person name="Magnuson J.K."/>
            <person name="James T."/>
            <person name="Yaver D."/>
            <person name="Berka R."/>
            <person name="Labutti K."/>
            <person name="Lipzen A."/>
            <person name="Aerts A."/>
            <person name="Barry K."/>
            <person name="Henrissat B."/>
            <person name="Blanchette R."/>
            <person name="Grigoriev I."/>
            <person name="Cullen D."/>
        </authorList>
    </citation>
    <scope>NUCLEOTIDE SEQUENCE [LARGE SCALE GENOMIC DNA]</scope>
    <source>
        <strain evidence="2 3">MAD-698-R-SB12</strain>
    </source>
</reference>